<organism evidence="1">
    <name type="scientific">Anguilla anguilla</name>
    <name type="common">European freshwater eel</name>
    <name type="synonym">Muraena anguilla</name>
    <dbReference type="NCBI Taxonomy" id="7936"/>
    <lineage>
        <taxon>Eukaryota</taxon>
        <taxon>Metazoa</taxon>
        <taxon>Chordata</taxon>
        <taxon>Craniata</taxon>
        <taxon>Vertebrata</taxon>
        <taxon>Euteleostomi</taxon>
        <taxon>Actinopterygii</taxon>
        <taxon>Neopterygii</taxon>
        <taxon>Teleostei</taxon>
        <taxon>Anguilliformes</taxon>
        <taxon>Anguillidae</taxon>
        <taxon>Anguilla</taxon>
    </lineage>
</organism>
<evidence type="ECO:0000313" key="1">
    <source>
        <dbReference type="EMBL" id="JAH97914.1"/>
    </source>
</evidence>
<accession>A0A0E9X5P3</accession>
<protein>
    <submittedName>
        <fullName evidence="1">Uncharacterized protein</fullName>
    </submittedName>
</protein>
<proteinExistence type="predicted"/>
<dbReference type="EMBL" id="GBXM01010663">
    <property type="protein sequence ID" value="JAH97914.1"/>
    <property type="molecule type" value="Transcribed_RNA"/>
</dbReference>
<reference evidence="1" key="1">
    <citation type="submission" date="2014-11" db="EMBL/GenBank/DDBJ databases">
        <authorList>
            <person name="Amaro Gonzalez C."/>
        </authorList>
    </citation>
    <scope>NUCLEOTIDE SEQUENCE</scope>
</reference>
<reference evidence="1" key="2">
    <citation type="journal article" date="2015" name="Fish Shellfish Immunol.">
        <title>Early steps in the European eel (Anguilla anguilla)-Vibrio vulnificus interaction in the gills: Role of the RtxA13 toxin.</title>
        <authorList>
            <person name="Callol A."/>
            <person name="Pajuelo D."/>
            <person name="Ebbesson L."/>
            <person name="Teles M."/>
            <person name="MacKenzie S."/>
            <person name="Amaro C."/>
        </authorList>
    </citation>
    <scope>NUCLEOTIDE SEQUENCE</scope>
</reference>
<sequence>MTVYWQISFKITLRAHTHTQHRTHKCFLVNFMAIQDKIFLESTHTQLYGGTISLWSNNGTAGHEQHVRM</sequence>
<name>A0A0E9X5P3_ANGAN</name>
<dbReference type="AlphaFoldDB" id="A0A0E9X5P3"/>